<dbReference type="PANTHER" id="PTHR42760">
    <property type="entry name" value="SHORT-CHAIN DEHYDROGENASES/REDUCTASES FAMILY MEMBER"/>
    <property type="match status" value="1"/>
</dbReference>
<keyword evidence="4" id="KW-1185">Reference proteome</keyword>
<sequence length="259" mass="27172">MEFSSEAVARDLTGQWCVVTGGSDGIGYAIAERFVAAGAHVLIAARGAEKLDAARIRLDARSDGSQKVLAHRTDAGDRESIAGLFARIDELDALNVFVANAGSGSIEPFLELDVVVWDRTIGLNLTGTFTCVQSAARRMVAAGEGNRSIIAISSIRGLGARPGTAHYAASKAGLNQMMRVAAYELAEHRVRANVLSPGITQTSLSDGNPEVRTRMVEHVPMSRAGSTEDMAAGAHYLASPSSGFVTGTNVVIDGGESLW</sequence>
<dbReference type="SUPFAM" id="SSF51735">
    <property type="entry name" value="NAD(P)-binding Rossmann-fold domains"/>
    <property type="match status" value="1"/>
</dbReference>
<comment type="similarity">
    <text evidence="1">Belongs to the short-chain dehydrogenases/reductases (SDR) family.</text>
</comment>
<organism evidence="3 4">
    <name type="scientific">Gordonia humi</name>
    <dbReference type="NCBI Taxonomy" id="686429"/>
    <lineage>
        <taxon>Bacteria</taxon>
        <taxon>Bacillati</taxon>
        <taxon>Actinomycetota</taxon>
        <taxon>Actinomycetes</taxon>
        <taxon>Mycobacteriales</taxon>
        <taxon>Gordoniaceae</taxon>
        <taxon>Gordonia</taxon>
    </lineage>
</organism>
<dbReference type="EMBL" id="JACIFP010000001">
    <property type="protein sequence ID" value="MBB4134250.1"/>
    <property type="molecule type" value="Genomic_DNA"/>
</dbReference>
<evidence type="ECO:0000313" key="4">
    <source>
        <dbReference type="Proteomes" id="UP000551501"/>
    </source>
</evidence>
<name>A0A840F1N8_9ACTN</name>
<gene>
    <name evidence="3" type="ORF">BKA16_000802</name>
</gene>
<dbReference type="InterPro" id="IPR020904">
    <property type="entry name" value="Sc_DH/Rdtase_CS"/>
</dbReference>
<dbReference type="Proteomes" id="UP000551501">
    <property type="component" value="Unassembled WGS sequence"/>
</dbReference>
<dbReference type="InterPro" id="IPR036291">
    <property type="entry name" value="NAD(P)-bd_dom_sf"/>
</dbReference>
<dbReference type="RefSeq" id="WP_183369448.1">
    <property type="nucleotide sequence ID" value="NZ_BAABHL010000128.1"/>
</dbReference>
<evidence type="ECO:0000256" key="1">
    <source>
        <dbReference type="ARBA" id="ARBA00006484"/>
    </source>
</evidence>
<dbReference type="Pfam" id="PF13561">
    <property type="entry name" value="adh_short_C2"/>
    <property type="match status" value="1"/>
</dbReference>
<accession>A0A840F1N8</accession>
<dbReference type="GO" id="GO:0016616">
    <property type="term" value="F:oxidoreductase activity, acting on the CH-OH group of donors, NAD or NADP as acceptor"/>
    <property type="evidence" value="ECO:0007669"/>
    <property type="project" value="TreeGrafter"/>
</dbReference>
<dbReference type="Gene3D" id="3.40.50.720">
    <property type="entry name" value="NAD(P)-binding Rossmann-like Domain"/>
    <property type="match status" value="1"/>
</dbReference>
<comment type="caution">
    <text evidence="3">The sequence shown here is derived from an EMBL/GenBank/DDBJ whole genome shotgun (WGS) entry which is preliminary data.</text>
</comment>
<dbReference type="CDD" id="cd05233">
    <property type="entry name" value="SDR_c"/>
    <property type="match status" value="1"/>
</dbReference>
<dbReference type="PANTHER" id="PTHR42760:SF133">
    <property type="entry name" value="3-OXOACYL-[ACYL-CARRIER-PROTEIN] REDUCTASE"/>
    <property type="match status" value="1"/>
</dbReference>
<dbReference type="InterPro" id="IPR002347">
    <property type="entry name" value="SDR_fam"/>
</dbReference>
<evidence type="ECO:0000256" key="2">
    <source>
        <dbReference type="ARBA" id="ARBA00023002"/>
    </source>
</evidence>
<keyword evidence="2" id="KW-0560">Oxidoreductase</keyword>
<dbReference type="PROSITE" id="PS00061">
    <property type="entry name" value="ADH_SHORT"/>
    <property type="match status" value="1"/>
</dbReference>
<evidence type="ECO:0000313" key="3">
    <source>
        <dbReference type="EMBL" id="MBB4134250.1"/>
    </source>
</evidence>
<protein>
    <submittedName>
        <fullName evidence="3">NAD(P)-dependent dehydrogenase (Short-subunit alcohol dehydrogenase family)</fullName>
    </submittedName>
</protein>
<dbReference type="PRINTS" id="PR00081">
    <property type="entry name" value="GDHRDH"/>
</dbReference>
<reference evidence="3 4" key="1">
    <citation type="submission" date="2020-08" db="EMBL/GenBank/DDBJ databases">
        <title>Sequencing the genomes of 1000 actinobacteria strains.</title>
        <authorList>
            <person name="Klenk H.-P."/>
        </authorList>
    </citation>
    <scope>NUCLEOTIDE SEQUENCE [LARGE SCALE GENOMIC DNA]</scope>
    <source>
        <strain evidence="3 4">DSM 45298</strain>
    </source>
</reference>
<dbReference type="AlphaFoldDB" id="A0A840F1N8"/>
<proteinExistence type="inferred from homology"/>
<dbReference type="FunFam" id="3.40.50.720:FF:000084">
    <property type="entry name" value="Short-chain dehydrogenase reductase"/>
    <property type="match status" value="1"/>
</dbReference>